<keyword evidence="8" id="KW-1185">Reference proteome</keyword>
<feature type="compositionally biased region" description="Basic and acidic residues" evidence="6">
    <location>
        <begin position="264"/>
        <end position="282"/>
    </location>
</feature>
<evidence type="ECO:0008006" key="9">
    <source>
        <dbReference type="Google" id="ProtNLM"/>
    </source>
</evidence>
<evidence type="ECO:0000256" key="1">
    <source>
        <dbReference type="ARBA" id="ARBA00004123"/>
    </source>
</evidence>
<dbReference type="GO" id="GO:0010468">
    <property type="term" value="P:regulation of gene expression"/>
    <property type="evidence" value="ECO:0007669"/>
    <property type="project" value="UniProtKB-ARBA"/>
</dbReference>
<dbReference type="SMART" id="SM01401">
    <property type="entry name" value="Sds3"/>
    <property type="match status" value="1"/>
</dbReference>
<feature type="compositionally biased region" description="Basic and acidic residues" evidence="6">
    <location>
        <begin position="44"/>
        <end position="55"/>
    </location>
</feature>
<keyword evidence="3" id="KW-0805">Transcription regulation</keyword>
<evidence type="ECO:0000256" key="5">
    <source>
        <dbReference type="ARBA" id="ARBA00023242"/>
    </source>
</evidence>
<evidence type="ECO:0000256" key="2">
    <source>
        <dbReference type="ARBA" id="ARBA00022491"/>
    </source>
</evidence>
<evidence type="ECO:0000256" key="3">
    <source>
        <dbReference type="ARBA" id="ARBA00023015"/>
    </source>
</evidence>
<feature type="compositionally biased region" description="Pro residues" evidence="6">
    <location>
        <begin position="1"/>
        <end position="11"/>
    </location>
</feature>
<feature type="region of interest" description="Disordered" evidence="6">
    <location>
        <begin position="1"/>
        <end position="315"/>
    </location>
</feature>
<dbReference type="STRING" id="1314773.A0A3N2Q465"/>
<evidence type="ECO:0000313" key="7">
    <source>
        <dbReference type="EMBL" id="ROT41564.1"/>
    </source>
</evidence>
<dbReference type="InterPro" id="IPR013907">
    <property type="entry name" value="Sds3"/>
</dbReference>
<reference evidence="7 8" key="1">
    <citation type="journal article" date="2018" name="Mol. Ecol.">
        <title>The obligate alkalophilic soda-lake fungus Sodiomyces alkalinus has shifted to a protein diet.</title>
        <authorList>
            <person name="Grum-Grzhimaylo A.A."/>
            <person name="Falkoski D.L."/>
            <person name="van den Heuvel J."/>
            <person name="Valero-Jimenez C.A."/>
            <person name="Min B."/>
            <person name="Choi I.G."/>
            <person name="Lipzen A."/>
            <person name="Daum C.G."/>
            <person name="Aanen D.K."/>
            <person name="Tsang A."/>
            <person name="Henrissat B."/>
            <person name="Bilanenko E.N."/>
            <person name="de Vries R.P."/>
            <person name="van Kan J.A.L."/>
            <person name="Grigoriev I.V."/>
            <person name="Debets A.J.M."/>
        </authorList>
    </citation>
    <scope>NUCLEOTIDE SEQUENCE [LARGE SCALE GENOMIC DNA]</scope>
    <source>
        <strain evidence="7 8">F11</strain>
    </source>
</reference>
<feature type="compositionally biased region" description="Basic and acidic residues" evidence="6">
    <location>
        <begin position="74"/>
        <end position="91"/>
    </location>
</feature>
<keyword evidence="4" id="KW-0804">Transcription</keyword>
<feature type="compositionally biased region" description="Basic and acidic residues" evidence="6">
    <location>
        <begin position="153"/>
        <end position="164"/>
    </location>
</feature>
<feature type="compositionally biased region" description="Polar residues" evidence="6">
    <location>
        <begin position="58"/>
        <end position="68"/>
    </location>
</feature>
<evidence type="ECO:0000256" key="6">
    <source>
        <dbReference type="SAM" id="MobiDB-lite"/>
    </source>
</evidence>
<keyword evidence="5" id="KW-0539">Nucleus</keyword>
<dbReference type="GeneID" id="39579906"/>
<dbReference type="RefSeq" id="XP_028469370.1">
    <property type="nucleotide sequence ID" value="XM_028611428.1"/>
</dbReference>
<proteinExistence type="predicted"/>
<evidence type="ECO:0000256" key="4">
    <source>
        <dbReference type="ARBA" id="ARBA00023163"/>
    </source>
</evidence>
<dbReference type="Pfam" id="PF08598">
    <property type="entry name" value="Sds3"/>
    <property type="match status" value="1"/>
</dbReference>
<dbReference type="Proteomes" id="UP000272025">
    <property type="component" value="Unassembled WGS sequence"/>
</dbReference>
<feature type="compositionally biased region" description="Acidic residues" evidence="6">
    <location>
        <begin position="30"/>
        <end position="40"/>
    </location>
</feature>
<comment type="subcellular location">
    <subcellularLocation>
        <location evidence="1">Nucleus</location>
    </subcellularLocation>
</comment>
<keyword evidence="2" id="KW-0678">Repressor</keyword>
<sequence>MAAAGPMPPSLGPEQAALDQDSNVSSPLSDVDDGDEDDSSLEAMHIDSSRHREEDGQASDSDSNLSEANDTEAETERLYDTPQSDRHRDVIARQYSDTQIFQSTPSKLQKTFSVVDGAGDGDDDLSDRDVSMTPSRRGETASPTKPGKFVESTPERDSQDSSESKKRKRSLGAEQSDSDQPLRKRTSSMAASDRLKHMASREDGEEDDELSTHPSGNITGAESGIEDTHEPPPIGKPKTVRQTASPSKRSTATKKATRNGSKRRAGDSADDGHQETDTHEEGTAADDEADQHAEDGAEAEAEEEAEAAARDAEERKRVERKQAALEEWNELEAKFGLFRERLYKDRLEHLEMEEQSLRAEPPTHSEYLLMKQCLDERLEARLRQINKEHELVIAALERVAVARKGQIWGQFYQGVREKRGQCLESLNREWFATQNARRSAHSVPEYGIHFPGDPAQRTRNAVAYNTEVSYLSGLAKHEGFPAVPAILGASSAEMEEDFEAMRVGRRVTGCGLRVAGGVQS</sequence>
<name>A0A3N2Q465_SODAK</name>
<feature type="compositionally biased region" description="Acidic residues" evidence="6">
    <location>
        <begin position="296"/>
        <end position="306"/>
    </location>
</feature>
<protein>
    <recommendedName>
        <fullName evidence="9">Transcriptional regulatory protein DEP1</fullName>
    </recommendedName>
</protein>
<dbReference type="OrthoDB" id="20886at2759"/>
<feature type="compositionally biased region" description="Polar residues" evidence="6">
    <location>
        <begin position="240"/>
        <end position="250"/>
    </location>
</feature>
<dbReference type="PANTHER" id="PTHR21964">
    <property type="entry name" value="BREAST CANCER METASTASIS-SUPPRESSOR 1"/>
    <property type="match status" value="1"/>
</dbReference>
<dbReference type="AlphaFoldDB" id="A0A3N2Q465"/>
<evidence type="ECO:0000313" key="8">
    <source>
        <dbReference type="Proteomes" id="UP000272025"/>
    </source>
</evidence>
<accession>A0A3N2Q465</accession>
<organism evidence="7 8">
    <name type="scientific">Sodiomyces alkalinus (strain CBS 110278 / VKM F-3762 / F11)</name>
    <name type="common">Alkaliphilic filamentous fungus</name>
    <dbReference type="NCBI Taxonomy" id="1314773"/>
    <lineage>
        <taxon>Eukaryota</taxon>
        <taxon>Fungi</taxon>
        <taxon>Dikarya</taxon>
        <taxon>Ascomycota</taxon>
        <taxon>Pezizomycotina</taxon>
        <taxon>Sordariomycetes</taxon>
        <taxon>Hypocreomycetidae</taxon>
        <taxon>Glomerellales</taxon>
        <taxon>Plectosphaerellaceae</taxon>
        <taxon>Sodiomyces</taxon>
    </lineage>
</organism>
<feature type="compositionally biased region" description="Basic residues" evidence="6">
    <location>
        <begin position="251"/>
        <end position="263"/>
    </location>
</feature>
<dbReference type="GO" id="GO:0005654">
    <property type="term" value="C:nucleoplasm"/>
    <property type="evidence" value="ECO:0007669"/>
    <property type="project" value="UniProtKB-ARBA"/>
</dbReference>
<feature type="compositionally biased region" description="Basic and acidic residues" evidence="6">
    <location>
        <begin position="193"/>
        <end position="202"/>
    </location>
</feature>
<gene>
    <name evidence="7" type="ORF">SODALDRAFT_331310</name>
</gene>
<dbReference type="EMBL" id="ML119052">
    <property type="protein sequence ID" value="ROT41564.1"/>
    <property type="molecule type" value="Genomic_DNA"/>
</dbReference>
<feature type="compositionally biased region" description="Polar residues" evidence="6">
    <location>
        <begin position="95"/>
        <end position="112"/>
    </location>
</feature>